<dbReference type="RefSeq" id="WP_152946071.1">
    <property type="nucleotide sequence ID" value="NZ_WHYR01000017.1"/>
</dbReference>
<keyword evidence="3" id="KW-1185">Reference proteome</keyword>
<feature type="domain" description="Putative regulatory protein FmdB zinc ribbon" evidence="1">
    <location>
        <begin position="1"/>
        <end position="42"/>
    </location>
</feature>
<dbReference type="AlphaFoldDB" id="A0A6N7IQ06"/>
<gene>
    <name evidence="2" type="ORF">GFC01_07645</name>
</gene>
<evidence type="ECO:0000313" key="3">
    <source>
        <dbReference type="Proteomes" id="UP000441717"/>
    </source>
</evidence>
<sequence length="66" mass="6727">MPIYDFRCEDCGHKFTLLMGISERDKVTCPRCGSKKVSQLITGCAVQVKGGGGCGGGRTGSGSAGG</sequence>
<protein>
    <submittedName>
        <fullName evidence="2">Zinc ribbon domain-containing protein</fullName>
    </submittedName>
</protein>
<proteinExistence type="predicted"/>
<dbReference type="Gene3D" id="2.20.28.30">
    <property type="entry name" value="RNA polymerase ii, chain L"/>
    <property type="match status" value="1"/>
</dbReference>
<dbReference type="PANTHER" id="PTHR34404">
    <property type="entry name" value="REGULATORY PROTEIN, FMDB FAMILY"/>
    <property type="match status" value="1"/>
</dbReference>
<dbReference type="NCBIfam" id="TIGR02605">
    <property type="entry name" value="CxxC_CxxC_SSSS"/>
    <property type="match status" value="1"/>
</dbReference>
<reference evidence="2 3" key="1">
    <citation type="submission" date="2019-10" db="EMBL/GenBank/DDBJ databases">
        <title>Comparative genomics of sulfur disproportionating microorganisms.</title>
        <authorList>
            <person name="Ward L.M."/>
            <person name="Bertran E."/>
            <person name="Johnston D."/>
        </authorList>
    </citation>
    <scope>NUCLEOTIDE SEQUENCE [LARGE SCALE GENOMIC DNA]</scope>
    <source>
        <strain evidence="2 3">DSM 14055</strain>
    </source>
</reference>
<organism evidence="2 3">
    <name type="scientific">Desulfofundulus thermobenzoicus</name>
    <dbReference type="NCBI Taxonomy" id="29376"/>
    <lineage>
        <taxon>Bacteria</taxon>
        <taxon>Bacillati</taxon>
        <taxon>Bacillota</taxon>
        <taxon>Clostridia</taxon>
        <taxon>Eubacteriales</taxon>
        <taxon>Peptococcaceae</taxon>
        <taxon>Desulfofundulus</taxon>
    </lineage>
</organism>
<dbReference type="InterPro" id="IPR013429">
    <property type="entry name" value="Regulatory_FmdB_Zinc_ribbon"/>
</dbReference>
<dbReference type="OrthoDB" id="9813321at2"/>
<dbReference type="Pfam" id="PF09723">
    <property type="entry name" value="Zn_ribbon_8"/>
    <property type="match status" value="1"/>
</dbReference>
<comment type="caution">
    <text evidence="2">The sequence shown here is derived from an EMBL/GenBank/DDBJ whole genome shotgun (WGS) entry which is preliminary data.</text>
</comment>
<dbReference type="PANTHER" id="PTHR34404:SF3">
    <property type="entry name" value="REGULATORY PROTEIN, FMDB FAMILY"/>
    <property type="match status" value="1"/>
</dbReference>
<dbReference type="EMBL" id="WHYR01000017">
    <property type="protein sequence ID" value="MQL52145.1"/>
    <property type="molecule type" value="Genomic_DNA"/>
</dbReference>
<evidence type="ECO:0000259" key="1">
    <source>
        <dbReference type="SMART" id="SM00834"/>
    </source>
</evidence>
<dbReference type="SMART" id="SM00834">
    <property type="entry name" value="CxxC_CXXC_SSSS"/>
    <property type="match status" value="1"/>
</dbReference>
<accession>A0A6N7IQ06</accession>
<evidence type="ECO:0000313" key="2">
    <source>
        <dbReference type="EMBL" id="MQL52145.1"/>
    </source>
</evidence>
<name>A0A6N7IQ06_9FIRM</name>
<dbReference type="Proteomes" id="UP000441717">
    <property type="component" value="Unassembled WGS sequence"/>
</dbReference>